<dbReference type="Proteomes" id="UP000586827">
    <property type="component" value="Unassembled WGS sequence"/>
</dbReference>
<dbReference type="SUPFAM" id="SSF54197">
    <property type="entry name" value="HIT-like"/>
    <property type="match status" value="1"/>
</dbReference>
<organism evidence="1 2">
    <name type="scientific">Nocardia uniformis</name>
    <dbReference type="NCBI Taxonomy" id="53432"/>
    <lineage>
        <taxon>Bacteria</taxon>
        <taxon>Bacillati</taxon>
        <taxon>Actinomycetota</taxon>
        <taxon>Actinomycetes</taxon>
        <taxon>Mycobacteriales</taxon>
        <taxon>Nocardiaceae</taxon>
        <taxon>Nocardia</taxon>
    </lineage>
</organism>
<gene>
    <name evidence="1" type="ORF">HLB23_21750</name>
</gene>
<dbReference type="RefSeq" id="WP_067519257.1">
    <property type="nucleotide sequence ID" value="NZ_JABELX010000007.1"/>
</dbReference>
<dbReference type="GO" id="GO:0016787">
    <property type="term" value="F:hydrolase activity"/>
    <property type="evidence" value="ECO:0007669"/>
    <property type="project" value="UniProtKB-KW"/>
</dbReference>
<comment type="caution">
    <text evidence="1">The sequence shown here is derived from an EMBL/GenBank/DDBJ whole genome shotgun (WGS) entry which is preliminary data.</text>
</comment>
<reference evidence="1 2" key="1">
    <citation type="submission" date="2020-05" db="EMBL/GenBank/DDBJ databases">
        <title>MicrobeNet Type strains.</title>
        <authorList>
            <person name="Nicholson A.C."/>
        </authorList>
    </citation>
    <scope>NUCLEOTIDE SEQUENCE [LARGE SCALE GENOMIC DNA]</scope>
    <source>
        <strain evidence="1 2">JCM 3224</strain>
    </source>
</reference>
<dbReference type="InterPro" id="IPR036265">
    <property type="entry name" value="HIT-like_sf"/>
</dbReference>
<accession>A0A849CG79</accession>
<keyword evidence="2" id="KW-1185">Reference proteome</keyword>
<keyword evidence="1" id="KW-0378">Hydrolase</keyword>
<sequence length="165" mass="18430">MSAPDPASAIIDFRTDPIGAARQGTNPTVLCRMRSGWAVIGNTQHLPGYCVLLYDGTADQLTDLPRPDRVTFMHDMVLLGEAVERACRAADPAFSRINYEVLGNLWPHLHGHIHARYQWEPDNLRIGPVDLYGRDREAPEHLLSARHDSLRDAIASALREILAEE</sequence>
<name>A0A849CG79_9NOCA</name>
<protein>
    <submittedName>
        <fullName evidence="1">HIT family hydrolase</fullName>
    </submittedName>
</protein>
<proteinExistence type="predicted"/>
<dbReference type="EMBL" id="JABELX010000007">
    <property type="protein sequence ID" value="NNH72451.1"/>
    <property type="molecule type" value="Genomic_DNA"/>
</dbReference>
<dbReference type="AlphaFoldDB" id="A0A849CG79"/>
<evidence type="ECO:0000313" key="2">
    <source>
        <dbReference type="Proteomes" id="UP000586827"/>
    </source>
</evidence>
<evidence type="ECO:0000313" key="1">
    <source>
        <dbReference type="EMBL" id="NNH72451.1"/>
    </source>
</evidence>
<dbReference type="Gene3D" id="3.30.428.10">
    <property type="entry name" value="HIT-like"/>
    <property type="match status" value="1"/>
</dbReference>